<dbReference type="RefSeq" id="WP_203919458.1">
    <property type="nucleotide sequence ID" value="NZ_BONZ01000038.1"/>
</dbReference>
<feature type="region of interest" description="Disordered" evidence="1">
    <location>
        <begin position="154"/>
        <end position="175"/>
    </location>
</feature>
<dbReference type="AlphaFoldDB" id="A0A8J3VRX4"/>
<dbReference type="EMBL" id="BONZ01000038">
    <property type="protein sequence ID" value="GIH15838.1"/>
    <property type="molecule type" value="Genomic_DNA"/>
</dbReference>
<feature type="signal peptide" evidence="2">
    <location>
        <begin position="1"/>
        <end position="30"/>
    </location>
</feature>
<keyword evidence="2" id="KW-0732">Signal</keyword>
<evidence type="ECO:0000256" key="2">
    <source>
        <dbReference type="SAM" id="SignalP"/>
    </source>
</evidence>
<evidence type="ECO:0000313" key="4">
    <source>
        <dbReference type="Proteomes" id="UP000642748"/>
    </source>
</evidence>
<accession>A0A8J3VRX4</accession>
<evidence type="ECO:0000313" key="3">
    <source>
        <dbReference type="EMBL" id="GIH15838.1"/>
    </source>
</evidence>
<reference evidence="3" key="1">
    <citation type="submission" date="2021-01" db="EMBL/GenBank/DDBJ databases">
        <title>Whole genome shotgun sequence of Rugosimonospora africana NBRC 104875.</title>
        <authorList>
            <person name="Komaki H."/>
            <person name="Tamura T."/>
        </authorList>
    </citation>
    <scope>NUCLEOTIDE SEQUENCE</scope>
    <source>
        <strain evidence="3">NBRC 104875</strain>
    </source>
</reference>
<proteinExistence type="predicted"/>
<keyword evidence="4" id="KW-1185">Reference proteome</keyword>
<comment type="caution">
    <text evidence="3">The sequence shown here is derived from an EMBL/GenBank/DDBJ whole genome shotgun (WGS) entry which is preliminary data.</text>
</comment>
<sequence length="359" mass="37512">MLTRKRLAAAGLTTALTAFTLTVTASPSYAATCTTSSHCYGEVEYYSSSAVYGLNQGLDVRCLGPMGASTSSNFVTEEMWLATNNGSGNYWVETGMAYGAPQGSTRYWFWADNRPNGGGYHEHDLTISTAFGTTYDDYITWVGNNSWQVRRDSTTLGTSTANPGSSHGGNAGEELTVNSGSASAITEFLFKQTSSGGIWTNNWPGASVRTDNPPYGGWESTGYSADFYSNCGFGPADPGPSFTPFTAAAAPTALTTIVSQLSASNGVATPRSVSYVLTTRQAAAKLTSQAVVDSDQPVYLVSLRGAFSAKAAKTPRGAAKPTGEVMTVAIDPATGRITDWGIESAAPGLATLGAVRQLS</sequence>
<protein>
    <submittedName>
        <fullName evidence="3">Uncharacterized protein</fullName>
    </submittedName>
</protein>
<organism evidence="3 4">
    <name type="scientific">Rugosimonospora africana</name>
    <dbReference type="NCBI Taxonomy" id="556532"/>
    <lineage>
        <taxon>Bacteria</taxon>
        <taxon>Bacillati</taxon>
        <taxon>Actinomycetota</taxon>
        <taxon>Actinomycetes</taxon>
        <taxon>Micromonosporales</taxon>
        <taxon>Micromonosporaceae</taxon>
        <taxon>Rugosimonospora</taxon>
    </lineage>
</organism>
<feature type="compositionally biased region" description="Polar residues" evidence="1">
    <location>
        <begin position="154"/>
        <end position="165"/>
    </location>
</feature>
<dbReference type="Proteomes" id="UP000642748">
    <property type="component" value="Unassembled WGS sequence"/>
</dbReference>
<name>A0A8J3VRX4_9ACTN</name>
<evidence type="ECO:0000256" key="1">
    <source>
        <dbReference type="SAM" id="MobiDB-lite"/>
    </source>
</evidence>
<feature type="chain" id="PRO_5035301685" evidence="2">
    <location>
        <begin position="31"/>
        <end position="359"/>
    </location>
</feature>
<gene>
    <name evidence="3" type="ORF">Raf01_40100</name>
</gene>